<sequence>MYIGIVTSFILFIDFAYIHLLLTRKRSIGYSTFIFMINYLIIISGCYILPTFFEDSIFYRYSSTFLGCTMIISIYLIFEESIFKKIFTMFTVWVFSHIILIISSYIISINYIEDYNIYSLYLILLRIFIQSALLPIIYLYFRNPYKKMLKSISNNLIGIISFYTIAIFLFLSNYYDFYNDRVELYSGFNSILNVIIIIVSYIVVFIAIWSINKNMELEYKVKIIDTQVELQKQNYKNLHKSIENYYAFKHDIRHHALVMKSMMDTKNYIEAAEYMEKFTENEIFENVGKLCNNFTVDSILKHYISIAMKNNIEFKVNLNIPENINIDNIDLSIVMGNCIENAIEACNNIKDKSKKYININAEIKGFQLIVKIKNSFNGQVIKDGKVIKTSKNGEGHGIGLSNIRNVTEKYNGYLNIKHDDKEFEVDIIMNYN</sequence>
<feature type="transmembrane region" description="Helical" evidence="1">
    <location>
        <begin position="30"/>
        <end position="52"/>
    </location>
</feature>
<keyword evidence="1" id="KW-0812">Transmembrane</keyword>
<dbReference type="PANTHER" id="PTHR40448">
    <property type="entry name" value="TWO-COMPONENT SENSOR HISTIDINE KINASE"/>
    <property type="match status" value="1"/>
</dbReference>
<feature type="domain" description="Sensor histidine kinase NatK-like C-terminal" evidence="2">
    <location>
        <begin position="328"/>
        <end position="429"/>
    </location>
</feature>
<feature type="transmembrane region" description="Helical" evidence="1">
    <location>
        <begin position="90"/>
        <end position="112"/>
    </location>
</feature>
<comment type="caution">
    <text evidence="3">The sequence shown here is derived from an EMBL/GenBank/DDBJ whole genome shotgun (WGS) entry which is preliminary data.</text>
</comment>
<evidence type="ECO:0000313" key="4">
    <source>
        <dbReference type="Proteomes" id="UP000265930"/>
    </source>
</evidence>
<feature type="transmembrane region" description="Helical" evidence="1">
    <location>
        <begin position="58"/>
        <end position="78"/>
    </location>
</feature>
<feature type="transmembrane region" description="Helical" evidence="1">
    <location>
        <begin position="152"/>
        <end position="171"/>
    </location>
</feature>
<dbReference type="Proteomes" id="UP000265930">
    <property type="component" value="Unassembled WGS sequence"/>
</dbReference>
<proteinExistence type="predicted"/>
<dbReference type="InterPro" id="IPR032834">
    <property type="entry name" value="NatK-like_C"/>
</dbReference>
<dbReference type="InterPro" id="IPR036890">
    <property type="entry name" value="HATPase_C_sf"/>
</dbReference>
<dbReference type="AlphaFoldDB" id="A0A399IMC0"/>
<gene>
    <name evidence="3" type="ORF">D2A34_13930</name>
</gene>
<dbReference type="Pfam" id="PF14501">
    <property type="entry name" value="HATPase_c_5"/>
    <property type="match status" value="1"/>
</dbReference>
<name>A0A399IMC0_9CLOT</name>
<dbReference type="PANTHER" id="PTHR40448:SF1">
    <property type="entry name" value="TWO-COMPONENT SENSOR HISTIDINE KINASE"/>
    <property type="match status" value="1"/>
</dbReference>
<accession>A0A399IMC0</accession>
<dbReference type="Gene3D" id="3.30.565.10">
    <property type="entry name" value="Histidine kinase-like ATPase, C-terminal domain"/>
    <property type="match status" value="1"/>
</dbReference>
<organism evidence="3 4">
    <name type="scientific">Clostridium chromiireducens</name>
    <dbReference type="NCBI Taxonomy" id="225345"/>
    <lineage>
        <taxon>Bacteria</taxon>
        <taxon>Bacillati</taxon>
        <taxon>Bacillota</taxon>
        <taxon>Clostridia</taxon>
        <taxon>Eubacteriales</taxon>
        <taxon>Clostridiaceae</taxon>
        <taxon>Clostridium</taxon>
    </lineage>
</organism>
<evidence type="ECO:0000259" key="2">
    <source>
        <dbReference type="Pfam" id="PF14501"/>
    </source>
</evidence>
<feature type="transmembrane region" description="Helical" evidence="1">
    <location>
        <begin position="118"/>
        <end position="140"/>
    </location>
</feature>
<feature type="transmembrane region" description="Helical" evidence="1">
    <location>
        <begin position="191"/>
        <end position="212"/>
    </location>
</feature>
<evidence type="ECO:0000256" key="1">
    <source>
        <dbReference type="SAM" id="Phobius"/>
    </source>
</evidence>
<dbReference type="CDD" id="cd16935">
    <property type="entry name" value="HATPase_AgrC-ComD-like"/>
    <property type="match status" value="1"/>
</dbReference>
<reference evidence="3 4" key="1">
    <citation type="submission" date="2018-08" db="EMBL/GenBank/DDBJ databases">
        <title>Genome of Clostridium chromiireducens C1, DSM12136.</title>
        <authorList>
            <person name="Xing M."/>
            <person name="Wei Y."/>
            <person name="Ang E.L."/>
            <person name="Zhao H."/>
            <person name="Zhang Y."/>
        </authorList>
    </citation>
    <scope>NUCLEOTIDE SEQUENCE [LARGE SCALE GENOMIC DNA]</scope>
    <source>
        <strain evidence="3 4">C1</strain>
    </source>
</reference>
<keyword evidence="1" id="KW-0472">Membrane</keyword>
<dbReference type="SUPFAM" id="SSF55874">
    <property type="entry name" value="ATPase domain of HSP90 chaperone/DNA topoisomerase II/histidine kinase"/>
    <property type="match status" value="1"/>
</dbReference>
<dbReference type="EMBL" id="QXDJ01000003">
    <property type="protein sequence ID" value="RII34248.1"/>
    <property type="molecule type" value="Genomic_DNA"/>
</dbReference>
<keyword evidence="1" id="KW-1133">Transmembrane helix</keyword>
<evidence type="ECO:0000313" key="3">
    <source>
        <dbReference type="EMBL" id="RII34248.1"/>
    </source>
</evidence>
<dbReference type="GO" id="GO:0042802">
    <property type="term" value="F:identical protein binding"/>
    <property type="evidence" value="ECO:0007669"/>
    <property type="project" value="TreeGrafter"/>
</dbReference>
<protein>
    <submittedName>
        <fullName evidence="3">GHKL domain-containing protein</fullName>
    </submittedName>
</protein>
<feature type="transmembrane region" description="Helical" evidence="1">
    <location>
        <begin position="6"/>
        <end position="23"/>
    </location>
</feature>